<evidence type="ECO:0000256" key="4">
    <source>
        <dbReference type="PROSITE-ProRule" id="PRU00175"/>
    </source>
</evidence>
<dbReference type="InterPro" id="IPR051342">
    <property type="entry name" value="PDZ_scaffold"/>
</dbReference>
<dbReference type="FunFam" id="2.30.42.10:FF:000081">
    <property type="entry name" value="Ligand of Numb protein X 2"/>
    <property type="match status" value="1"/>
</dbReference>
<dbReference type="FunFam" id="2.30.42.10:FF:000164">
    <property type="entry name" value="Ligand of numb-protein X 2"/>
    <property type="match status" value="1"/>
</dbReference>
<dbReference type="SMART" id="SM00228">
    <property type="entry name" value="PDZ"/>
    <property type="match status" value="3"/>
</dbReference>
<proteinExistence type="predicted"/>
<feature type="domain" description="RING-type" evidence="6">
    <location>
        <begin position="48"/>
        <end position="86"/>
    </location>
</feature>
<feature type="domain" description="PDZ" evidence="7">
    <location>
        <begin position="364"/>
        <end position="432"/>
    </location>
</feature>
<dbReference type="Pfam" id="PF13920">
    <property type="entry name" value="zf-C3HC4_3"/>
    <property type="match status" value="1"/>
</dbReference>
<dbReference type="SUPFAM" id="SSF57850">
    <property type="entry name" value="RING/U-box"/>
    <property type="match status" value="1"/>
</dbReference>
<dbReference type="PROSITE" id="PS00518">
    <property type="entry name" value="ZF_RING_1"/>
    <property type="match status" value="1"/>
</dbReference>
<accession>A0A672LS35</accession>
<feature type="compositionally biased region" description="Polar residues" evidence="5">
    <location>
        <begin position="197"/>
        <end position="209"/>
    </location>
</feature>
<gene>
    <name evidence="8" type="primary">LOC107601894</name>
</gene>
<keyword evidence="9" id="KW-1185">Reference proteome</keyword>
<evidence type="ECO:0000313" key="8">
    <source>
        <dbReference type="Ensembl" id="ENSSGRP00000026630.1"/>
    </source>
</evidence>
<dbReference type="Proteomes" id="UP000472262">
    <property type="component" value="Unassembled WGS sequence"/>
</dbReference>
<name>A0A672LS35_SINGR</name>
<feature type="compositionally biased region" description="Polar residues" evidence="5">
    <location>
        <begin position="468"/>
        <end position="478"/>
    </location>
</feature>
<evidence type="ECO:0000256" key="3">
    <source>
        <dbReference type="ARBA" id="ARBA00022833"/>
    </source>
</evidence>
<dbReference type="InterPro" id="IPR013083">
    <property type="entry name" value="Znf_RING/FYVE/PHD"/>
</dbReference>
<dbReference type="InterPro" id="IPR036034">
    <property type="entry name" value="PDZ_sf"/>
</dbReference>
<dbReference type="GO" id="GO:0004842">
    <property type="term" value="F:ubiquitin-protein transferase activity"/>
    <property type="evidence" value="ECO:0007669"/>
    <property type="project" value="TreeGrafter"/>
</dbReference>
<dbReference type="PANTHER" id="PTHR19964">
    <property type="entry name" value="MULTIPLE PDZ DOMAIN PROTEIN"/>
    <property type="match status" value="1"/>
</dbReference>
<dbReference type="PROSITE" id="PS50089">
    <property type="entry name" value="ZF_RING_2"/>
    <property type="match status" value="1"/>
</dbReference>
<evidence type="ECO:0000256" key="1">
    <source>
        <dbReference type="ARBA" id="ARBA00022723"/>
    </source>
</evidence>
<dbReference type="GO" id="GO:0006511">
    <property type="term" value="P:ubiquitin-dependent protein catabolic process"/>
    <property type="evidence" value="ECO:0007669"/>
    <property type="project" value="TreeGrafter"/>
</dbReference>
<feature type="region of interest" description="Disordered" evidence="5">
    <location>
        <begin position="189"/>
        <end position="211"/>
    </location>
</feature>
<evidence type="ECO:0000256" key="2">
    <source>
        <dbReference type="ARBA" id="ARBA00022771"/>
    </source>
</evidence>
<feature type="region of interest" description="Disordered" evidence="5">
    <location>
        <begin position="454"/>
        <end position="487"/>
    </location>
</feature>
<protein>
    <submittedName>
        <fullName evidence="8">E3 ubiquitin-protein ligase LNX-like</fullName>
    </submittedName>
</protein>
<dbReference type="Pfam" id="PF00595">
    <property type="entry name" value="PDZ"/>
    <property type="match status" value="3"/>
</dbReference>
<dbReference type="CDD" id="cd06677">
    <property type="entry name" value="PDZ1_LNX1_2-like"/>
    <property type="match status" value="1"/>
</dbReference>
<dbReference type="Gene3D" id="3.30.40.10">
    <property type="entry name" value="Zinc/RING finger domain, C3HC4 (zinc finger)"/>
    <property type="match status" value="1"/>
</dbReference>
<dbReference type="InterPro" id="IPR017907">
    <property type="entry name" value="Znf_RING_CS"/>
</dbReference>
<dbReference type="Ensembl" id="ENSSGRT00000028685.1">
    <property type="protein sequence ID" value="ENSSGRP00000026630.1"/>
    <property type="gene ID" value="ENSSGRG00000015310.1"/>
</dbReference>
<dbReference type="AlphaFoldDB" id="A0A672LS35"/>
<dbReference type="CDD" id="cd06678">
    <property type="entry name" value="PDZ2_LNX1_2-like"/>
    <property type="match status" value="1"/>
</dbReference>
<evidence type="ECO:0000256" key="5">
    <source>
        <dbReference type="SAM" id="MobiDB-lite"/>
    </source>
</evidence>
<keyword evidence="3" id="KW-0862">Zinc</keyword>
<reference evidence="8" key="1">
    <citation type="submission" date="2025-08" db="UniProtKB">
        <authorList>
            <consortium name="Ensembl"/>
        </authorList>
    </citation>
    <scope>IDENTIFICATION</scope>
</reference>
<dbReference type="CDD" id="cd16779">
    <property type="entry name" value="mRING-HC-C3HC3D_LNX1"/>
    <property type="match status" value="1"/>
</dbReference>
<keyword evidence="1" id="KW-0479">Metal-binding</keyword>
<dbReference type="GO" id="GO:0008270">
    <property type="term" value="F:zinc ion binding"/>
    <property type="evidence" value="ECO:0007669"/>
    <property type="project" value="UniProtKB-KW"/>
</dbReference>
<dbReference type="Gene3D" id="2.30.42.10">
    <property type="match status" value="3"/>
</dbReference>
<dbReference type="SUPFAM" id="SSF50156">
    <property type="entry name" value="PDZ domain-like"/>
    <property type="match status" value="3"/>
</dbReference>
<dbReference type="PROSITE" id="PS50106">
    <property type="entry name" value="PDZ"/>
    <property type="match status" value="3"/>
</dbReference>
<feature type="domain" description="PDZ" evidence="7">
    <location>
        <begin position="547"/>
        <end position="633"/>
    </location>
</feature>
<evidence type="ECO:0000313" key="9">
    <source>
        <dbReference type="Proteomes" id="UP000472262"/>
    </source>
</evidence>
<evidence type="ECO:0000259" key="6">
    <source>
        <dbReference type="PROSITE" id="PS50089"/>
    </source>
</evidence>
<evidence type="ECO:0000259" key="7">
    <source>
        <dbReference type="PROSITE" id="PS50106"/>
    </source>
</evidence>
<organism evidence="8 9">
    <name type="scientific">Sinocyclocheilus grahami</name>
    <name type="common">Dianchi golden-line fish</name>
    <name type="synonym">Barbus grahami</name>
    <dbReference type="NCBI Taxonomy" id="75366"/>
    <lineage>
        <taxon>Eukaryota</taxon>
        <taxon>Metazoa</taxon>
        <taxon>Chordata</taxon>
        <taxon>Craniata</taxon>
        <taxon>Vertebrata</taxon>
        <taxon>Euteleostomi</taxon>
        <taxon>Actinopterygii</taxon>
        <taxon>Neopterygii</taxon>
        <taxon>Teleostei</taxon>
        <taxon>Ostariophysi</taxon>
        <taxon>Cypriniformes</taxon>
        <taxon>Cyprinidae</taxon>
        <taxon>Cyprininae</taxon>
        <taxon>Sinocyclocheilus</taxon>
    </lineage>
</organism>
<sequence>KITFLFLQLGVSPTSPPPDLCHVCGQRHLQEENHEYSYKEEVDDDLMCHICLQPLIRPLDTPCGHTYCQECLTNFLLESDFCPVDRTPLMLQTCRKSSLLVHKLLDKLMVSCPFTEHCTEVMPRGEMEGHIRSRCKGASHYGLSAERKRRSQEGDCTDSTSELTLAALPGEGCPSSAIALLSDEPGLVNPAYEPSVEDNSQSGSTTSLAARSGSRKSECDSLITDALFFSLSVFALPQLHHLIPDGEVTSIKITRVDPCEPLAISIVGGNETPLVRILIQDIYREGVIARDGRLLPGDMILKVNGIDISNVPHCYAVAALKQPCTLLRLTVLREQRHRYHSHHHSPTEAFPTHTPTIRDDSLHVVLVKRAPDEQLGIKLVRRPDEHGVFIFHLLEGGLAARDGRLRVDDRVLAINGHDLRYGTPEHAALLIQVSSIMGEVILLLLHQRFKQSASSHTHTHTHTHSLSPLRQPSPNLLTEENPAGGNSHGRLDFSASSKWDFLLLNICTDNFTLSLVNNLLIYVCLLNDNKINLDFSVHSRHLYCCKDIVLRRSTSGSLGFSIVGGQEELNCNQSFFIRSIVEGTPAYNDGRIRCGDILLEVNGKSTWGMTHTALVHLLKELRGRITLTIVSWPGSLL</sequence>
<dbReference type="InterPro" id="IPR001478">
    <property type="entry name" value="PDZ"/>
</dbReference>
<dbReference type="CDD" id="cd06680">
    <property type="entry name" value="PDZ4_LNX1_2-like"/>
    <property type="match status" value="1"/>
</dbReference>
<dbReference type="PANTHER" id="PTHR19964:SF14">
    <property type="entry name" value="E3 UBIQUITIN-PROTEIN LIGASE LNX"/>
    <property type="match status" value="1"/>
</dbReference>
<dbReference type="GO" id="GO:0005737">
    <property type="term" value="C:cytoplasm"/>
    <property type="evidence" value="ECO:0007669"/>
    <property type="project" value="TreeGrafter"/>
</dbReference>
<dbReference type="InterPro" id="IPR001841">
    <property type="entry name" value="Znf_RING"/>
</dbReference>
<feature type="domain" description="PDZ" evidence="7">
    <location>
        <begin position="250"/>
        <end position="335"/>
    </location>
</feature>
<keyword evidence="2 4" id="KW-0863">Zinc-finger</keyword>
<reference evidence="8" key="2">
    <citation type="submission" date="2025-09" db="UniProtKB">
        <authorList>
            <consortium name="Ensembl"/>
        </authorList>
    </citation>
    <scope>IDENTIFICATION</scope>
</reference>
<dbReference type="SMART" id="SM00184">
    <property type="entry name" value="RING"/>
    <property type="match status" value="1"/>
</dbReference>